<feature type="non-terminal residue" evidence="2">
    <location>
        <position position="1"/>
    </location>
</feature>
<name>A0A8J7WRW2_9ACTN</name>
<evidence type="ECO:0000313" key="3">
    <source>
        <dbReference type="Proteomes" id="UP000677913"/>
    </source>
</evidence>
<dbReference type="EMBL" id="JAGSXH010000068">
    <property type="protein sequence ID" value="MBS2965039.1"/>
    <property type="molecule type" value="Genomic_DNA"/>
</dbReference>
<comment type="caution">
    <text evidence="2">The sequence shown here is derived from an EMBL/GenBank/DDBJ whole genome shotgun (WGS) entry which is preliminary data.</text>
</comment>
<dbReference type="RefSeq" id="WP_211469400.1">
    <property type="nucleotide sequence ID" value="NZ_JAGSXH010000068.1"/>
</dbReference>
<feature type="region of interest" description="Disordered" evidence="1">
    <location>
        <begin position="1"/>
        <end position="72"/>
    </location>
</feature>
<sequence>GAGASPSSSSTIITPGAVPTGSLPPINSYPVTGPTASGTASAPAGGSGGNGAAGGGGGSGTGGGSGSGSGSVGGVPVGSTGCVLSVQVQLDKTSPSGPPVYASGQDPAFNVILRNQGTGNCRFDVSGKGVVVTVTSVDSNAQVWSSAICNTSKEDLRVLGPADGFTEPVKWTRVQSPAGCAATPQPVGAGSYAVTAAVSGVSAASVQFTLQ</sequence>
<gene>
    <name evidence="2" type="ORF">KGA66_18425</name>
</gene>
<organism evidence="2 3">
    <name type="scientific">Actinocrinis puniceicyclus</name>
    <dbReference type="NCBI Taxonomy" id="977794"/>
    <lineage>
        <taxon>Bacteria</taxon>
        <taxon>Bacillati</taxon>
        <taxon>Actinomycetota</taxon>
        <taxon>Actinomycetes</taxon>
        <taxon>Catenulisporales</taxon>
        <taxon>Actinospicaceae</taxon>
        <taxon>Actinocrinis</taxon>
    </lineage>
</organism>
<dbReference type="AlphaFoldDB" id="A0A8J7WRW2"/>
<feature type="compositionally biased region" description="Low complexity" evidence="1">
    <location>
        <begin position="32"/>
        <end position="44"/>
    </location>
</feature>
<feature type="compositionally biased region" description="Gly residues" evidence="1">
    <location>
        <begin position="45"/>
        <end position="72"/>
    </location>
</feature>
<evidence type="ECO:0000313" key="2">
    <source>
        <dbReference type="EMBL" id="MBS2965039.1"/>
    </source>
</evidence>
<evidence type="ECO:0000256" key="1">
    <source>
        <dbReference type="SAM" id="MobiDB-lite"/>
    </source>
</evidence>
<keyword evidence="3" id="KW-1185">Reference proteome</keyword>
<feature type="compositionally biased region" description="Low complexity" evidence="1">
    <location>
        <begin position="1"/>
        <end position="17"/>
    </location>
</feature>
<accession>A0A8J7WRW2</accession>
<proteinExistence type="predicted"/>
<dbReference type="Proteomes" id="UP000677913">
    <property type="component" value="Unassembled WGS sequence"/>
</dbReference>
<reference evidence="2" key="1">
    <citation type="submission" date="2021-04" db="EMBL/GenBank/DDBJ databases">
        <title>Genome based classification of Actinospica acidithermotolerans sp. nov., an actinobacterium isolated from an Indonesian hot spring.</title>
        <authorList>
            <person name="Kusuma A.B."/>
            <person name="Putra K.E."/>
            <person name="Nafisah S."/>
            <person name="Loh J."/>
            <person name="Nouioui I."/>
            <person name="Goodfellow M."/>
        </authorList>
    </citation>
    <scope>NUCLEOTIDE SEQUENCE</scope>
    <source>
        <strain evidence="2">DSM 45618</strain>
    </source>
</reference>
<protein>
    <submittedName>
        <fullName evidence="2">Uncharacterized protein</fullName>
    </submittedName>
</protein>